<name>A0ACA9SHQ7_9GLOM</name>
<keyword evidence="2" id="KW-1185">Reference proteome</keyword>
<feature type="non-terminal residue" evidence="1">
    <location>
        <position position="1"/>
    </location>
</feature>
<dbReference type="EMBL" id="CAJVQC010125026">
    <property type="protein sequence ID" value="CAG8839877.1"/>
    <property type="molecule type" value="Genomic_DNA"/>
</dbReference>
<feature type="non-terminal residue" evidence="1">
    <location>
        <position position="63"/>
    </location>
</feature>
<proteinExistence type="predicted"/>
<comment type="caution">
    <text evidence="1">The sequence shown here is derived from an EMBL/GenBank/DDBJ whole genome shotgun (WGS) entry which is preliminary data.</text>
</comment>
<evidence type="ECO:0000313" key="1">
    <source>
        <dbReference type="EMBL" id="CAG8839877.1"/>
    </source>
</evidence>
<dbReference type="Proteomes" id="UP000789920">
    <property type="component" value="Unassembled WGS sequence"/>
</dbReference>
<evidence type="ECO:0000313" key="2">
    <source>
        <dbReference type="Proteomes" id="UP000789920"/>
    </source>
</evidence>
<organism evidence="1 2">
    <name type="scientific">Racocetra persica</name>
    <dbReference type="NCBI Taxonomy" id="160502"/>
    <lineage>
        <taxon>Eukaryota</taxon>
        <taxon>Fungi</taxon>
        <taxon>Fungi incertae sedis</taxon>
        <taxon>Mucoromycota</taxon>
        <taxon>Glomeromycotina</taxon>
        <taxon>Glomeromycetes</taxon>
        <taxon>Diversisporales</taxon>
        <taxon>Gigasporaceae</taxon>
        <taxon>Racocetra</taxon>
    </lineage>
</organism>
<gene>
    <name evidence="1" type="ORF">RPERSI_LOCUS31214</name>
</gene>
<reference evidence="1" key="1">
    <citation type="submission" date="2021-06" db="EMBL/GenBank/DDBJ databases">
        <authorList>
            <person name="Kallberg Y."/>
            <person name="Tangrot J."/>
            <person name="Rosling A."/>
        </authorList>
    </citation>
    <scope>NUCLEOTIDE SEQUENCE</scope>
    <source>
        <strain evidence="1">MA461A</strain>
    </source>
</reference>
<protein>
    <submittedName>
        <fullName evidence="1">9548_t:CDS:1</fullName>
    </submittedName>
</protein>
<sequence length="63" mass="7741">VKWINYQRQKRIKQFWEESDKQMLIFQCNATAVNTEYIKLAKLIVEQSQNEFLRKNPYIAKYI</sequence>
<accession>A0ACA9SHQ7</accession>